<keyword evidence="2" id="KW-0732">Signal</keyword>
<dbReference type="InterPro" id="IPR016187">
    <property type="entry name" value="CTDL_fold"/>
</dbReference>
<dbReference type="Pfam" id="PF00059">
    <property type="entry name" value="Lectin_C"/>
    <property type="match status" value="2"/>
</dbReference>
<accession>A0A8B9HX42</accession>
<dbReference type="InterPro" id="IPR018378">
    <property type="entry name" value="C-type_lectin_CS"/>
</dbReference>
<evidence type="ECO:0000259" key="3">
    <source>
        <dbReference type="PROSITE" id="PS50041"/>
    </source>
</evidence>
<dbReference type="PANTHER" id="PTHR45784:SF3">
    <property type="entry name" value="C-TYPE LECTIN DOMAIN FAMILY 4 MEMBER K-LIKE-RELATED"/>
    <property type="match status" value="1"/>
</dbReference>
<dbReference type="CDD" id="cd00037">
    <property type="entry name" value="CLECT"/>
    <property type="match status" value="1"/>
</dbReference>
<dbReference type="Gene3D" id="3.10.100.10">
    <property type="entry name" value="Mannose-Binding Protein A, subunit A"/>
    <property type="match status" value="2"/>
</dbReference>
<dbReference type="InterPro" id="IPR001304">
    <property type="entry name" value="C-type_lectin-like"/>
</dbReference>
<evidence type="ECO:0000256" key="1">
    <source>
        <dbReference type="ARBA" id="ARBA00023157"/>
    </source>
</evidence>
<protein>
    <recommendedName>
        <fullName evidence="3">C-type lectin domain-containing protein</fullName>
    </recommendedName>
</protein>
<dbReference type="PROSITE" id="PS50041">
    <property type="entry name" value="C_TYPE_LECTIN_2"/>
    <property type="match status" value="2"/>
</dbReference>
<reference evidence="4" key="1">
    <citation type="submission" date="2025-08" db="UniProtKB">
        <authorList>
            <consortium name="Ensembl"/>
        </authorList>
    </citation>
    <scope>IDENTIFICATION</scope>
</reference>
<dbReference type="AlphaFoldDB" id="A0A8B9HX42"/>
<dbReference type="SUPFAM" id="SSF56436">
    <property type="entry name" value="C-type lectin-like"/>
    <property type="match status" value="2"/>
</dbReference>
<feature type="signal peptide" evidence="2">
    <location>
        <begin position="1"/>
        <end position="20"/>
    </location>
</feature>
<dbReference type="OrthoDB" id="441660at2759"/>
<dbReference type="Ensembl" id="ENSAMXT00005021311.1">
    <property type="protein sequence ID" value="ENSAMXP00005019278.1"/>
    <property type="gene ID" value="ENSAMXG00005010017.1"/>
</dbReference>
<feature type="domain" description="C-type lectin" evidence="3">
    <location>
        <begin position="26"/>
        <end position="137"/>
    </location>
</feature>
<dbReference type="Proteomes" id="UP000694621">
    <property type="component" value="Unplaced"/>
</dbReference>
<organism evidence="4 5">
    <name type="scientific">Astyanax mexicanus</name>
    <name type="common">Blind cave fish</name>
    <name type="synonym">Astyanax fasciatus mexicanus</name>
    <dbReference type="NCBI Taxonomy" id="7994"/>
    <lineage>
        <taxon>Eukaryota</taxon>
        <taxon>Metazoa</taxon>
        <taxon>Chordata</taxon>
        <taxon>Craniata</taxon>
        <taxon>Vertebrata</taxon>
        <taxon>Euteleostomi</taxon>
        <taxon>Actinopterygii</taxon>
        <taxon>Neopterygii</taxon>
        <taxon>Teleostei</taxon>
        <taxon>Ostariophysi</taxon>
        <taxon>Characiformes</taxon>
        <taxon>Characoidei</taxon>
        <taxon>Acestrorhamphidae</taxon>
        <taxon>Acestrorhamphinae</taxon>
        <taxon>Astyanax</taxon>
    </lineage>
</organism>
<dbReference type="SMART" id="SM00034">
    <property type="entry name" value="CLECT"/>
    <property type="match status" value="2"/>
</dbReference>
<evidence type="ECO:0000256" key="2">
    <source>
        <dbReference type="SAM" id="SignalP"/>
    </source>
</evidence>
<dbReference type="InterPro" id="IPR016186">
    <property type="entry name" value="C-type_lectin-like/link_sf"/>
</dbReference>
<dbReference type="PROSITE" id="PS00615">
    <property type="entry name" value="C_TYPE_LECTIN_1"/>
    <property type="match status" value="1"/>
</dbReference>
<keyword evidence="1" id="KW-1015">Disulfide bond</keyword>
<feature type="domain" description="C-type lectin" evidence="3">
    <location>
        <begin position="137"/>
        <end position="256"/>
    </location>
</feature>
<name>A0A8B9HX42_ASTMX</name>
<sequence>MRSALHCLLLFSALWTLSFCGTSLIYVVNEAMNWTEAQKYCREKYTDLLTIESEKKMDYIAAALAGEMGHFWIGLKQKSEENTTSWIWSDRSYSSYEFWNYGQPDNPVGDNCVQLWSDLLFHWNDVQCYWPGPFICYEDTPLILIEEEKTWREALRYCRENHVDLVSVENETIQRWVKILAKTASTDNVWVGLRHTCSLSFWFWVSGNSICYQNWAAGNGTGEEDCSEVERSGAVQSKSKQWISLLENQTLNFICTTN</sequence>
<feature type="chain" id="PRO_5034891233" description="C-type lectin domain-containing protein" evidence="2">
    <location>
        <begin position="21"/>
        <end position="258"/>
    </location>
</feature>
<evidence type="ECO:0000313" key="5">
    <source>
        <dbReference type="Proteomes" id="UP000694621"/>
    </source>
</evidence>
<evidence type="ECO:0000313" key="4">
    <source>
        <dbReference type="Ensembl" id="ENSAMXP00005019278.1"/>
    </source>
</evidence>
<proteinExistence type="predicted"/>
<dbReference type="PANTHER" id="PTHR45784">
    <property type="entry name" value="C-TYPE LECTIN DOMAIN FAMILY 20 MEMBER A-RELATED"/>
    <property type="match status" value="1"/>
</dbReference>